<dbReference type="VEuPathDB" id="FungiDB:PV06_01567"/>
<evidence type="ECO:0000313" key="3">
    <source>
        <dbReference type="Proteomes" id="UP000053342"/>
    </source>
</evidence>
<organism evidence="2 3">
    <name type="scientific">Exophiala oligosperma</name>
    <dbReference type="NCBI Taxonomy" id="215243"/>
    <lineage>
        <taxon>Eukaryota</taxon>
        <taxon>Fungi</taxon>
        <taxon>Dikarya</taxon>
        <taxon>Ascomycota</taxon>
        <taxon>Pezizomycotina</taxon>
        <taxon>Eurotiomycetes</taxon>
        <taxon>Chaetothyriomycetidae</taxon>
        <taxon>Chaetothyriales</taxon>
        <taxon>Herpotrichiellaceae</taxon>
        <taxon>Exophiala</taxon>
    </lineage>
</organism>
<dbReference type="HOGENOM" id="CLU_041809_3_0_1"/>
<keyword evidence="3" id="KW-1185">Reference proteome</keyword>
<dbReference type="AlphaFoldDB" id="A0A0D2B135"/>
<dbReference type="OrthoDB" id="195446at2759"/>
<keyword evidence="1" id="KW-0472">Membrane</keyword>
<proteinExistence type="predicted"/>
<protein>
    <submittedName>
        <fullName evidence="2">Uncharacterized protein</fullName>
    </submittedName>
</protein>
<dbReference type="EMBL" id="KN847333">
    <property type="protein sequence ID" value="KIW45856.1"/>
    <property type="molecule type" value="Genomic_DNA"/>
</dbReference>
<keyword evidence="1" id="KW-0812">Transmembrane</keyword>
<evidence type="ECO:0000256" key="1">
    <source>
        <dbReference type="SAM" id="Phobius"/>
    </source>
</evidence>
<dbReference type="Proteomes" id="UP000053342">
    <property type="component" value="Unassembled WGS sequence"/>
</dbReference>
<dbReference type="STRING" id="215243.A0A0D2B135"/>
<sequence length="267" mass="30533">MAQPSQGSDFLYTIMSPEVIFTLPAISAVIGVIILDQTSGKHTWHVEDIENLPRPFSFFAPILSYILPTFRLPMIQQGPSEPDAVQVASLLAQRLTADLVPDIIDMAELWVDIPLASSNCKMRVTENEAGRIYLLADIPSTFPPHALRSLTFRVTSRDQGWSETAFHYTYKESWTWFEVAILPPGTDESQGPFTGRHIITNINADFEWHTHDVTWRYDDENEDIRDIVRSLKPGYKVAICAWARYRNWVNRVQSARIDCQVHAVRRM</sequence>
<accession>A0A0D2B135</accession>
<dbReference type="GeneID" id="27353641"/>
<evidence type="ECO:0000313" key="2">
    <source>
        <dbReference type="EMBL" id="KIW45856.1"/>
    </source>
</evidence>
<dbReference type="RefSeq" id="XP_016266072.1">
    <property type="nucleotide sequence ID" value="XM_016402175.1"/>
</dbReference>
<feature type="transmembrane region" description="Helical" evidence="1">
    <location>
        <begin position="12"/>
        <end position="35"/>
    </location>
</feature>
<keyword evidence="1" id="KW-1133">Transmembrane helix</keyword>
<reference evidence="2 3" key="1">
    <citation type="submission" date="2015-01" db="EMBL/GenBank/DDBJ databases">
        <title>The Genome Sequence of Exophiala oligosperma CBS72588.</title>
        <authorList>
            <consortium name="The Broad Institute Genomics Platform"/>
            <person name="Cuomo C."/>
            <person name="de Hoog S."/>
            <person name="Gorbushina A."/>
            <person name="Stielow B."/>
            <person name="Teixiera M."/>
            <person name="Abouelleil A."/>
            <person name="Chapman S.B."/>
            <person name="Priest M."/>
            <person name="Young S.K."/>
            <person name="Wortman J."/>
            <person name="Nusbaum C."/>
            <person name="Birren B."/>
        </authorList>
    </citation>
    <scope>NUCLEOTIDE SEQUENCE [LARGE SCALE GENOMIC DNA]</scope>
    <source>
        <strain evidence="2 3">CBS 72588</strain>
    </source>
</reference>
<gene>
    <name evidence="2" type="ORF">PV06_01567</name>
</gene>
<name>A0A0D2B135_9EURO</name>